<dbReference type="AlphaFoldDB" id="A0A9J5XQD8"/>
<comment type="caution">
    <text evidence="1">The sequence shown here is derived from an EMBL/GenBank/DDBJ whole genome shotgun (WGS) entry which is preliminary data.</text>
</comment>
<proteinExistence type="predicted"/>
<dbReference type="EMBL" id="JACXVP010000008">
    <property type="protein sequence ID" value="KAG5590021.1"/>
    <property type="molecule type" value="Genomic_DNA"/>
</dbReference>
<evidence type="ECO:0000313" key="1">
    <source>
        <dbReference type="EMBL" id="KAG5590021.1"/>
    </source>
</evidence>
<organism evidence="1 2">
    <name type="scientific">Solanum commersonii</name>
    <name type="common">Commerson's wild potato</name>
    <name type="synonym">Commerson's nightshade</name>
    <dbReference type="NCBI Taxonomy" id="4109"/>
    <lineage>
        <taxon>Eukaryota</taxon>
        <taxon>Viridiplantae</taxon>
        <taxon>Streptophyta</taxon>
        <taxon>Embryophyta</taxon>
        <taxon>Tracheophyta</taxon>
        <taxon>Spermatophyta</taxon>
        <taxon>Magnoliopsida</taxon>
        <taxon>eudicotyledons</taxon>
        <taxon>Gunneridae</taxon>
        <taxon>Pentapetalae</taxon>
        <taxon>asterids</taxon>
        <taxon>lamiids</taxon>
        <taxon>Solanales</taxon>
        <taxon>Solanaceae</taxon>
        <taxon>Solanoideae</taxon>
        <taxon>Solaneae</taxon>
        <taxon>Solanum</taxon>
    </lineage>
</organism>
<sequence length="138" mass="15201">MIDRSLNDRASLSFPCMIRSLYTHAHIPPNKLVDKYVEATKVTVVAKIKDVANPLHGSRARCAPPLVVLPHVAVESTQIEGTPSGVHPSPAPFSSTTVTLFTLPIIFLETCCRTKVDQKNRMDGFESYLNSRINALDL</sequence>
<protein>
    <submittedName>
        <fullName evidence="1">Uncharacterized protein</fullName>
    </submittedName>
</protein>
<keyword evidence="2" id="KW-1185">Reference proteome</keyword>
<gene>
    <name evidence="1" type="ORF">H5410_040535</name>
</gene>
<name>A0A9J5XQD8_SOLCO</name>
<dbReference type="Proteomes" id="UP000824120">
    <property type="component" value="Chromosome 8"/>
</dbReference>
<dbReference type="OrthoDB" id="1328099at2759"/>
<accession>A0A9J5XQD8</accession>
<evidence type="ECO:0000313" key="2">
    <source>
        <dbReference type="Proteomes" id="UP000824120"/>
    </source>
</evidence>
<reference evidence="1 2" key="1">
    <citation type="submission" date="2020-09" db="EMBL/GenBank/DDBJ databases">
        <title>De no assembly of potato wild relative species, Solanum commersonii.</title>
        <authorList>
            <person name="Cho K."/>
        </authorList>
    </citation>
    <scope>NUCLEOTIDE SEQUENCE [LARGE SCALE GENOMIC DNA]</scope>
    <source>
        <strain evidence="1">LZ3.2</strain>
        <tissue evidence="1">Leaf</tissue>
    </source>
</reference>